<gene>
    <name evidence="8" type="ORF">ACFQ38_06425</name>
</gene>
<dbReference type="Pfam" id="PF00395">
    <property type="entry name" value="SLH"/>
    <property type="match status" value="2"/>
</dbReference>
<dbReference type="Proteomes" id="UP001597231">
    <property type="component" value="Unassembled WGS sequence"/>
</dbReference>
<sequence length="301" mass="32783">MKRLFIVLFACLLISTTVPDMASANSPTSLVSTARNYIGTPYSYGGSTTSGFDCSGYTQFIFKKEGISIPRSTGQQYAMGTSVKKGDLKTGDLVFFNTSGNGVSHVGIYIGSNRFIHSSTSKGVTISSINDPAYWGKRYLGARRVAKFNHEKVVAYEPATASEVEPKYVTRAEIAETLVKELGLETTETTITFSDVSKEHPNYNAIMAVANAGVFSGNDGKFNPEDSLTRAQLAKIIVEAFGLEGSAKTSYTDVPSDHWATEYIDILAYNHVASGYEDGSFGLNDKLTDKQFQKIIDRLNQ</sequence>
<reference evidence="9" key="1">
    <citation type="journal article" date="2019" name="Int. J. Syst. Evol. Microbiol.">
        <title>The Global Catalogue of Microorganisms (GCM) 10K type strain sequencing project: providing services to taxonomists for standard genome sequencing and annotation.</title>
        <authorList>
            <consortium name="The Broad Institute Genomics Platform"/>
            <consortium name="The Broad Institute Genome Sequencing Center for Infectious Disease"/>
            <person name="Wu L."/>
            <person name="Ma J."/>
        </authorList>
    </citation>
    <scope>NUCLEOTIDE SEQUENCE [LARGE SCALE GENOMIC DNA]</scope>
    <source>
        <strain evidence="9">CCUG 53915</strain>
    </source>
</reference>
<keyword evidence="5" id="KW-0732">Signal</keyword>
<feature type="domain" description="SLH" evidence="6">
    <location>
        <begin position="252"/>
        <end position="301"/>
    </location>
</feature>
<dbReference type="InterPro" id="IPR051202">
    <property type="entry name" value="Peptidase_C40"/>
</dbReference>
<feature type="domain" description="SLH" evidence="6">
    <location>
        <begin position="189"/>
        <end position="251"/>
    </location>
</feature>
<evidence type="ECO:0000259" key="7">
    <source>
        <dbReference type="PROSITE" id="PS51935"/>
    </source>
</evidence>
<evidence type="ECO:0000313" key="9">
    <source>
        <dbReference type="Proteomes" id="UP001597231"/>
    </source>
</evidence>
<evidence type="ECO:0000256" key="4">
    <source>
        <dbReference type="ARBA" id="ARBA00022807"/>
    </source>
</evidence>
<dbReference type="PROSITE" id="PS51935">
    <property type="entry name" value="NLPC_P60"/>
    <property type="match status" value="1"/>
</dbReference>
<evidence type="ECO:0000259" key="6">
    <source>
        <dbReference type="PROSITE" id="PS51272"/>
    </source>
</evidence>
<feature type="chain" id="PRO_5047030182" evidence="5">
    <location>
        <begin position="23"/>
        <end position="301"/>
    </location>
</feature>
<name>A0ABW3TW84_9BACL</name>
<dbReference type="RefSeq" id="WP_381480107.1">
    <property type="nucleotide sequence ID" value="NZ_JBHTLT010000029.1"/>
</dbReference>
<dbReference type="PROSITE" id="PS51272">
    <property type="entry name" value="SLH"/>
    <property type="match status" value="2"/>
</dbReference>
<dbReference type="Pfam" id="PF00877">
    <property type="entry name" value="NLPC_P60"/>
    <property type="match status" value="1"/>
</dbReference>
<dbReference type="InterPro" id="IPR038765">
    <property type="entry name" value="Papain-like_cys_pep_sf"/>
</dbReference>
<evidence type="ECO:0000256" key="2">
    <source>
        <dbReference type="ARBA" id="ARBA00022670"/>
    </source>
</evidence>
<evidence type="ECO:0000256" key="5">
    <source>
        <dbReference type="SAM" id="SignalP"/>
    </source>
</evidence>
<accession>A0ABW3TW84</accession>
<dbReference type="PANTHER" id="PTHR47053:SF1">
    <property type="entry name" value="MUREIN DD-ENDOPEPTIDASE MEPH-RELATED"/>
    <property type="match status" value="1"/>
</dbReference>
<organism evidence="8 9">
    <name type="scientific">Sporosarcina contaminans</name>
    <dbReference type="NCBI Taxonomy" id="633403"/>
    <lineage>
        <taxon>Bacteria</taxon>
        <taxon>Bacillati</taxon>
        <taxon>Bacillota</taxon>
        <taxon>Bacilli</taxon>
        <taxon>Bacillales</taxon>
        <taxon>Caryophanaceae</taxon>
        <taxon>Sporosarcina</taxon>
    </lineage>
</organism>
<evidence type="ECO:0000313" key="8">
    <source>
        <dbReference type="EMBL" id="MFD1204748.1"/>
    </source>
</evidence>
<keyword evidence="3" id="KW-0378">Hydrolase</keyword>
<evidence type="ECO:0000256" key="1">
    <source>
        <dbReference type="ARBA" id="ARBA00007074"/>
    </source>
</evidence>
<dbReference type="InterPro" id="IPR001119">
    <property type="entry name" value="SLH_dom"/>
</dbReference>
<keyword evidence="2" id="KW-0645">Protease</keyword>
<proteinExistence type="inferred from homology"/>
<keyword evidence="9" id="KW-1185">Reference proteome</keyword>
<dbReference type="SUPFAM" id="SSF54001">
    <property type="entry name" value="Cysteine proteinases"/>
    <property type="match status" value="1"/>
</dbReference>
<keyword evidence="4" id="KW-0788">Thiol protease</keyword>
<protein>
    <submittedName>
        <fullName evidence="8">NlpC/P60 family protein</fullName>
    </submittedName>
</protein>
<dbReference type="EMBL" id="JBHTLT010000029">
    <property type="protein sequence ID" value="MFD1204748.1"/>
    <property type="molecule type" value="Genomic_DNA"/>
</dbReference>
<feature type="domain" description="NlpC/P60" evidence="7">
    <location>
        <begin position="24"/>
        <end position="146"/>
    </location>
</feature>
<comment type="similarity">
    <text evidence="1">Belongs to the peptidase C40 family.</text>
</comment>
<dbReference type="InterPro" id="IPR000064">
    <property type="entry name" value="NLP_P60_dom"/>
</dbReference>
<comment type="caution">
    <text evidence="8">The sequence shown here is derived from an EMBL/GenBank/DDBJ whole genome shotgun (WGS) entry which is preliminary data.</text>
</comment>
<dbReference type="PANTHER" id="PTHR47053">
    <property type="entry name" value="MUREIN DD-ENDOPEPTIDASE MEPH-RELATED"/>
    <property type="match status" value="1"/>
</dbReference>
<evidence type="ECO:0000256" key="3">
    <source>
        <dbReference type="ARBA" id="ARBA00022801"/>
    </source>
</evidence>
<dbReference type="Gene3D" id="3.90.1720.10">
    <property type="entry name" value="endopeptidase domain like (from Nostoc punctiforme)"/>
    <property type="match status" value="1"/>
</dbReference>
<feature type="signal peptide" evidence="5">
    <location>
        <begin position="1"/>
        <end position="22"/>
    </location>
</feature>